<evidence type="ECO:0000256" key="1">
    <source>
        <dbReference type="SAM" id="MobiDB-lite"/>
    </source>
</evidence>
<keyword evidence="4" id="KW-1185">Reference proteome</keyword>
<evidence type="ECO:0000313" key="3">
    <source>
        <dbReference type="EMBL" id="REC70110.1"/>
    </source>
</evidence>
<feature type="compositionally biased region" description="Polar residues" evidence="1">
    <location>
        <begin position="27"/>
        <end position="61"/>
    </location>
</feature>
<gene>
    <name evidence="3" type="ORF">DRF58_10580</name>
</gene>
<proteinExistence type="predicted"/>
<evidence type="ECO:0000256" key="2">
    <source>
        <dbReference type="SAM" id="SignalP"/>
    </source>
</evidence>
<feature type="chain" id="PRO_5017570018" description="LTXXQ motif family protein" evidence="2">
    <location>
        <begin position="22"/>
        <end position="202"/>
    </location>
</feature>
<name>A0A3D9CWF6_9FLAO</name>
<accession>A0A3D9CWF6</accession>
<reference evidence="3 4" key="1">
    <citation type="journal article" date="2006" name="Int. J. Syst. Evol. Microbiol.">
        <title>Chryseobacterium hispanicum sp. nov., isolated from the drinking water distribution system of Sevilla, Spain.</title>
        <authorList>
            <person name="Gallego V."/>
            <person name="Garcia M.T."/>
            <person name="Ventosa A."/>
        </authorList>
    </citation>
    <scope>NUCLEOTIDE SEQUENCE [LARGE SCALE GENOMIC DNA]</scope>
    <source>
        <strain evidence="3 4">KCTC 22104</strain>
    </source>
</reference>
<dbReference type="EMBL" id="QNUG01000020">
    <property type="protein sequence ID" value="REC70110.1"/>
    <property type="molecule type" value="Genomic_DNA"/>
</dbReference>
<organism evidence="3 4">
    <name type="scientific">Epilithonimonas hispanica</name>
    <dbReference type="NCBI Taxonomy" id="358687"/>
    <lineage>
        <taxon>Bacteria</taxon>
        <taxon>Pseudomonadati</taxon>
        <taxon>Bacteroidota</taxon>
        <taxon>Flavobacteriia</taxon>
        <taxon>Flavobacteriales</taxon>
        <taxon>Weeksellaceae</taxon>
        <taxon>Chryseobacterium group</taxon>
        <taxon>Epilithonimonas</taxon>
    </lineage>
</organism>
<dbReference type="OrthoDB" id="1252088at2"/>
<keyword evidence="2" id="KW-0732">Signal</keyword>
<sequence>MKKLLLTILIVGLFSAHTVRGQERRTGNTATTQRSNTNSALRSGSAPSLSPSGTYQRQTTTTIPRASEWRTMNMDEKRSAVSNMSVKERSVFLQKMKENIAIDDLGIPEEKQDEFKSLFAEYQSNQKQIKEKFHSDKNFEKLSDEEATNRLNQSFDVGQQLLNNRKIYADKFLKILTPQQVLKLFQNEGKMRDKILDKKNDK</sequence>
<dbReference type="RefSeq" id="WP_116035301.1">
    <property type="nucleotide sequence ID" value="NZ_JBHLVV010000103.1"/>
</dbReference>
<protein>
    <recommendedName>
        <fullName evidence="5">LTXXQ motif family protein</fullName>
    </recommendedName>
</protein>
<dbReference type="AlphaFoldDB" id="A0A3D9CWF6"/>
<feature type="signal peptide" evidence="2">
    <location>
        <begin position="1"/>
        <end position="21"/>
    </location>
</feature>
<evidence type="ECO:0008006" key="5">
    <source>
        <dbReference type="Google" id="ProtNLM"/>
    </source>
</evidence>
<dbReference type="Proteomes" id="UP000256326">
    <property type="component" value="Unassembled WGS sequence"/>
</dbReference>
<evidence type="ECO:0000313" key="4">
    <source>
        <dbReference type="Proteomes" id="UP000256326"/>
    </source>
</evidence>
<feature type="region of interest" description="Disordered" evidence="1">
    <location>
        <begin position="21"/>
        <end position="61"/>
    </location>
</feature>
<comment type="caution">
    <text evidence="3">The sequence shown here is derived from an EMBL/GenBank/DDBJ whole genome shotgun (WGS) entry which is preliminary data.</text>
</comment>